<comment type="caution">
    <text evidence="1">The sequence shown here is derived from an EMBL/GenBank/DDBJ whole genome shotgun (WGS) entry which is preliminary data.</text>
</comment>
<evidence type="ECO:0000313" key="2">
    <source>
        <dbReference type="Proteomes" id="UP000789525"/>
    </source>
</evidence>
<keyword evidence="2" id="KW-1185">Reference proteome</keyword>
<protein>
    <submittedName>
        <fullName evidence="1">5168_t:CDS:1</fullName>
    </submittedName>
</protein>
<dbReference type="Proteomes" id="UP000789525">
    <property type="component" value="Unassembled WGS sequence"/>
</dbReference>
<gene>
    <name evidence="1" type="ORF">ACOLOM_LOCUS7006</name>
</gene>
<reference evidence="1" key="1">
    <citation type="submission" date="2021-06" db="EMBL/GenBank/DDBJ databases">
        <authorList>
            <person name="Kallberg Y."/>
            <person name="Tangrot J."/>
            <person name="Rosling A."/>
        </authorList>
    </citation>
    <scope>NUCLEOTIDE SEQUENCE</scope>
    <source>
        <strain evidence="1">CL356</strain>
    </source>
</reference>
<proteinExistence type="predicted"/>
<accession>A0ACA9MTJ4</accession>
<organism evidence="1 2">
    <name type="scientific">Acaulospora colombiana</name>
    <dbReference type="NCBI Taxonomy" id="27376"/>
    <lineage>
        <taxon>Eukaryota</taxon>
        <taxon>Fungi</taxon>
        <taxon>Fungi incertae sedis</taxon>
        <taxon>Mucoromycota</taxon>
        <taxon>Glomeromycotina</taxon>
        <taxon>Glomeromycetes</taxon>
        <taxon>Diversisporales</taxon>
        <taxon>Acaulosporaceae</taxon>
        <taxon>Acaulospora</taxon>
    </lineage>
</organism>
<feature type="non-terminal residue" evidence="1">
    <location>
        <position position="1"/>
    </location>
</feature>
<dbReference type="EMBL" id="CAJVPT010015277">
    <property type="protein sequence ID" value="CAG8610663.1"/>
    <property type="molecule type" value="Genomic_DNA"/>
</dbReference>
<name>A0ACA9MTJ4_9GLOM</name>
<sequence>SKVLAEQSAWEFVKEKKPSFDLPIISETTINIGGSNAFLLNEIKKDRLEKLTREFALTEFRMIDVRDLAGQHVQALLIPAAGGERFLTSSYEMTWQRPLNSLFLVDIINQSAIPGIEPIKGYPEALKDWQPSTIVPREKVKGILGTRYRPAEETIKDTVGDAVSIGWAQ</sequence>
<evidence type="ECO:0000313" key="1">
    <source>
        <dbReference type="EMBL" id="CAG8610663.1"/>
    </source>
</evidence>